<keyword evidence="2" id="KW-0808">Transferase</keyword>
<dbReference type="SUPFAM" id="SSF53613">
    <property type="entry name" value="Ribokinase-like"/>
    <property type="match status" value="1"/>
</dbReference>
<protein>
    <submittedName>
        <fullName evidence="5">Carbohydrate kinase family protein</fullName>
    </submittedName>
</protein>
<reference evidence="5" key="1">
    <citation type="submission" date="2024-05" db="EMBL/GenBank/DDBJ databases">
        <authorList>
            <person name="Kim S."/>
            <person name="Heo J."/>
            <person name="Choi H."/>
            <person name="Choi Y."/>
            <person name="Kwon S.-W."/>
            <person name="Kim Y."/>
        </authorList>
    </citation>
    <scope>NUCLEOTIDE SEQUENCE</scope>
    <source>
        <strain evidence="5">KACC 23699</strain>
    </source>
</reference>
<dbReference type="Gene3D" id="3.40.1190.20">
    <property type="match status" value="1"/>
</dbReference>
<comment type="similarity">
    <text evidence="1">Belongs to the carbohydrate kinase PfkB family.</text>
</comment>
<dbReference type="AlphaFoldDB" id="A0AAU7JRE0"/>
<evidence type="ECO:0000256" key="3">
    <source>
        <dbReference type="ARBA" id="ARBA00022777"/>
    </source>
</evidence>
<name>A0AAU7JRE0_9MICO</name>
<evidence type="ECO:0000313" key="5">
    <source>
        <dbReference type="EMBL" id="XBO42977.1"/>
    </source>
</evidence>
<dbReference type="PANTHER" id="PTHR43085">
    <property type="entry name" value="HEXOKINASE FAMILY MEMBER"/>
    <property type="match status" value="1"/>
</dbReference>
<dbReference type="InterPro" id="IPR011611">
    <property type="entry name" value="PfkB_dom"/>
</dbReference>
<dbReference type="RefSeq" id="WP_406830401.1">
    <property type="nucleotide sequence ID" value="NZ_CP157483.1"/>
</dbReference>
<dbReference type="EMBL" id="CP157483">
    <property type="protein sequence ID" value="XBO42977.1"/>
    <property type="molecule type" value="Genomic_DNA"/>
</dbReference>
<feature type="domain" description="Carbohydrate kinase PfkB" evidence="4">
    <location>
        <begin position="27"/>
        <end position="295"/>
    </location>
</feature>
<dbReference type="PANTHER" id="PTHR43085:SF46">
    <property type="entry name" value="ADENOSINE KINASE"/>
    <property type="match status" value="1"/>
</dbReference>
<proteinExistence type="inferred from homology"/>
<dbReference type="InterPro" id="IPR002139">
    <property type="entry name" value="Ribo/fructo_kinase"/>
</dbReference>
<dbReference type="GO" id="GO:0016301">
    <property type="term" value="F:kinase activity"/>
    <property type="evidence" value="ECO:0007669"/>
    <property type="project" value="UniProtKB-KW"/>
</dbReference>
<evidence type="ECO:0000256" key="1">
    <source>
        <dbReference type="ARBA" id="ARBA00010688"/>
    </source>
</evidence>
<evidence type="ECO:0000256" key="2">
    <source>
        <dbReference type="ARBA" id="ARBA00022679"/>
    </source>
</evidence>
<dbReference type="CDD" id="cd01942">
    <property type="entry name" value="ribokinase_group_A"/>
    <property type="match status" value="1"/>
</dbReference>
<dbReference type="PRINTS" id="PR00990">
    <property type="entry name" value="RIBOKINASE"/>
</dbReference>
<accession>A0AAU7JRE0</accession>
<organism evidence="5">
    <name type="scientific">Pedococcus sp. KACC 23699</name>
    <dbReference type="NCBI Taxonomy" id="3149228"/>
    <lineage>
        <taxon>Bacteria</taxon>
        <taxon>Bacillati</taxon>
        <taxon>Actinomycetota</taxon>
        <taxon>Actinomycetes</taxon>
        <taxon>Micrococcales</taxon>
        <taxon>Intrasporangiaceae</taxon>
        <taxon>Pedococcus</taxon>
    </lineage>
</organism>
<evidence type="ECO:0000259" key="4">
    <source>
        <dbReference type="Pfam" id="PF00294"/>
    </source>
</evidence>
<gene>
    <name evidence="5" type="ORF">ABEG17_15585</name>
</gene>
<dbReference type="Pfam" id="PF00294">
    <property type="entry name" value="PfkB"/>
    <property type="match status" value="1"/>
</dbReference>
<dbReference type="InterPro" id="IPR050306">
    <property type="entry name" value="PfkB_Carbo_kinase"/>
</dbReference>
<keyword evidence="3 5" id="KW-0418">Kinase</keyword>
<dbReference type="InterPro" id="IPR029056">
    <property type="entry name" value="Ribokinase-like"/>
</dbReference>
<sequence length="328" mass="35515">MQIAITGSIATDHLMTFKGRFRDSLVVEQLDKVSLSFLADDLEVRRGGVAANIAFGMAGLGQRPILVGAVGEDFADYRSWLERHGVDCASVHVSDSRHTARFVCTTDEDMAQIATFYAGAMSEARAIELGPIADRVGGLDLVVVGANDPEAMLRHTRECRSRGIPFAADPSQQLAFADGDTIRQLIDGADYLLTNEYEAALTSQKTGWSTEEIADRVTTRVITKGKDGVVIERRDEEPIEVHVAREVRRADPTGVGDAFRAGFLTGLAVDLGLRHSAELGSMLATYVIETVGTQEYTLGKRSFLQRLADAYGQDSADAIEPHIACIAP</sequence>